<dbReference type="Gene3D" id="3.20.20.30">
    <property type="entry name" value="Luciferase-like domain"/>
    <property type="match status" value="1"/>
</dbReference>
<dbReference type="InterPro" id="IPR036661">
    <property type="entry name" value="Luciferase-like_sf"/>
</dbReference>
<keyword evidence="3" id="KW-1185">Reference proteome</keyword>
<dbReference type="Proteomes" id="UP001236585">
    <property type="component" value="Chromosome"/>
</dbReference>
<name>A0ABY8VZ30_9MYCO</name>
<feature type="domain" description="Luciferase-like" evidence="1">
    <location>
        <begin position="20"/>
        <end position="247"/>
    </location>
</feature>
<evidence type="ECO:0000313" key="3">
    <source>
        <dbReference type="Proteomes" id="UP001236585"/>
    </source>
</evidence>
<proteinExistence type="predicted"/>
<dbReference type="PANTHER" id="PTHR30137:SF6">
    <property type="entry name" value="LUCIFERASE-LIKE MONOOXYGENASE"/>
    <property type="match status" value="1"/>
</dbReference>
<dbReference type="RefSeq" id="WP_285189371.1">
    <property type="nucleotide sequence ID" value="NZ_CP126981.1"/>
</dbReference>
<evidence type="ECO:0000313" key="2">
    <source>
        <dbReference type="EMBL" id="WIM88908.1"/>
    </source>
</evidence>
<protein>
    <submittedName>
        <fullName evidence="2">LLM class flavin-dependent oxidoreductase</fullName>
    </submittedName>
</protein>
<dbReference type="Pfam" id="PF00296">
    <property type="entry name" value="Bac_luciferase"/>
    <property type="match status" value="1"/>
</dbReference>
<dbReference type="SUPFAM" id="SSF51679">
    <property type="entry name" value="Bacterial luciferase-like"/>
    <property type="match status" value="1"/>
</dbReference>
<sequence>MYSMRFDMRAPDFGAPAVELYEAAVDMCEWAETRGCMAAVICEHHGSPDGYLPTPLILGSAIAARTKQLMMTLIVILPFYDPVRLAEEIAVLDLISKGRATYVFGLGYRPEEYEMFGVDLKARGRIADDKLDMLRRLLAGEVVEREGRRIRLTPLPLAPQGPLMMWGGGSKAAARRAGRYGLGYLAQGDAPGSLEAYEEACRAHGHEPGMTLLPTRDTPSVCFVAPDVDTAWREIGAHLLHDARTYAEWNPDNETSAGIADVRDVDELRATSRTHRIFAADEAVAHVRSGGMLTLAPLCGGIPPDIAWKYLRYVDEAVMPALRGGAG</sequence>
<dbReference type="PANTHER" id="PTHR30137">
    <property type="entry name" value="LUCIFERASE-LIKE MONOOXYGENASE"/>
    <property type="match status" value="1"/>
</dbReference>
<dbReference type="InterPro" id="IPR011251">
    <property type="entry name" value="Luciferase-like_dom"/>
</dbReference>
<organism evidence="2 3">
    <name type="scientific">Candidatus Mycobacterium wuenschmannii</name>
    <dbReference type="NCBI Taxonomy" id="3027808"/>
    <lineage>
        <taxon>Bacteria</taxon>
        <taxon>Bacillati</taxon>
        <taxon>Actinomycetota</taxon>
        <taxon>Actinomycetes</taxon>
        <taxon>Mycobacteriales</taxon>
        <taxon>Mycobacteriaceae</taxon>
        <taxon>Mycobacterium</taxon>
    </lineage>
</organism>
<reference evidence="2 3" key="1">
    <citation type="journal article" date="2023" name="Microbiol. Resour. Announc.">
        <title>Complete Genome Sequence of Mycobacterium wuenschmanii, a novel Nontuberculous Mycobacterium Isolated from a captive population of Amazon Milk Frogs.</title>
        <authorList>
            <person name="Hicks J."/>
            <person name="Zeineldin M."/>
            <person name="Ward H."/>
            <person name="Wuenschmann A."/>
            <person name="Camp P."/>
            <person name="Farrell D."/>
            <person name="Lehman K."/>
            <person name="Thacker T."/>
            <person name="Cuthbert E."/>
        </authorList>
    </citation>
    <scope>NUCLEOTIDE SEQUENCE [LARGE SCALE GENOMIC DNA]</scope>
    <source>
        <strain evidence="2 3">Wuenschmanii</strain>
    </source>
</reference>
<dbReference type="InterPro" id="IPR050766">
    <property type="entry name" value="Bact_Lucif_Oxidored"/>
</dbReference>
<evidence type="ECO:0000259" key="1">
    <source>
        <dbReference type="Pfam" id="PF00296"/>
    </source>
</evidence>
<accession>A0ABY8VZ30</accession>
<dbReference type="EMBL" id="CP126981">
    <property type="protein sequence ID" value="WIM88908.1"/>
    <property type="molecule type" value="Genomic_DNA"/>
</dbReference>
<gene>
    <name evidence="2" type="ORF">PT015_05370</name>
</gene>